<evidence type="ECO:0000256" key="2">
    <source>
        <dbReference type="ARBA" id="ARBA00022519"/>
    </source>
</evidence>
<dbReference type="Gene3D" id="3.40.1580.20">
    <property type="entry name" value="Syd protein"/>
    <property type="match status" value="1"/>
</dbReference>
<comment type="caution">
    <text evidence="4">The sequence shown here is derived from an EMBL/GenBank/DDBJ whole genome shotgun (WGS) entry which is preliminary data.</text>
</comment>
<protein>
    <submittedName>
        <fullName evidence="4">SecY-interacting protein Syd</fullName>
    </submittedName>
</protein>
<evidence type="ECO:0000313" key="5">
    <source>
        <dbReference type="Proteomes" id="UP000286482"/>
    </source>
</evidence>
<dbReference type="Pfam" id="PF07348">
    <property type="entry name" value="Syd"/>
    <property type="match status" value="1"/>
</dbReference>
<dbReference type="SUPFAM" id="SSF160631">
    <property type="entry name" value="SMI1/KNR4-like"/>
    <property type="match status" value="1"/>
</dbReference>
<keyword evidence="1" id="KW-1003">Cell membrane</keyword>
<dbReference type="InterPro" id="IPR037883">
    <property type="entry name" value="Knr4/Smi1-like_sf"/>
</dbReference>
<dbReference type="AlphaFoldDB" id="A0A420EBP4"/>
<proteinExistence type="predicted"/>
<dbReference type="OrthoDB" id="5599437at2"/>
<evidence type="ECO:0000256" key="3">
    <source>
        <dbReference type="ARBA" id="ARBA00023136"/>
    </source>
</evidence>
<reference evidence="4 5" key="1">
    <citation type="submission" date="2018-09" db="EMBL/GenBank/DDBJ databases">
        <authorList>
            <person name="Wang Z."/>
        </authorList>
    </citation>
    <scope>NUCLEOTIDE SEQUENCE [LARGE SCALE GENOMIC DNA]</scope>
    <source>
        <strain evidence="4 5">ALS 81</strain>
    </source>
</reference>
<dbReference type="Proteomes" id="UP000286482">
    <property type="component" value="Unassembled WGS sequence"/>
</dbReference>
<evidence type="ECO:0000256" key="1">
    <source>
        <dbReference type="ARBA" id="ARBA00022475"/>
    </source>
</evidence>
<organism evidence="4 5">
    <name type="scientific">Alginatibacterium sediminis</name>
    <dbReference type="NCBI Taxonomy" id="2164068"/>
    <lineage>
        <taxon>Bacteria</taxon>
        <taxon>Pseudomonadati</taxon>
        <taxon>Pseudomonadota</taxon>
        <taxon>Gammaproteobacteria</taxon>
        <taxon>Alteromonadales</taxon>
        <taxon>Alteromonadaceae</taxon>
        <taxon>Alginatibacterium</taxon>
    </lineage>
</organism>
<evidence type="ECO:0000313" key="4">
    <source>
        <dbReference type="EMBL" id="RKF18109.1"/>
    </source>
</evidence>
<dbReference type="CDD" id="cd16323">
    <property type="entry name" value="Syd"/>
    <property type="match status" value="1"/>
</dbReference>
<dbReference type="InterPro" id="IPR038228">
    <property type="entry name" value="Syd_sf"/>
</dbReference>
<dbReference type="EMBL" id="RAQO01000006">
    <property type="protein sequence ID" value="RKF18109.1"/>
    <property type="molecule type" value="Genomic_DNA"/>
</dbReference>
<sequence>MPESNSSSFTQFVGKQQAIWRQSGFPSMQLVDEQSGACIEQRLSADTARWNYVKRTPADFSDIETALETKLHSSIKDFYGLFYGGHWTGYFRSLSVQLVGVWDNDDFDIFAKNMISHILMQRRLKQKDSVFVASTNDDMVVVSIDNESGELILERLGQGRLKLLAPNLDQFLQQLKA</sequence>
<keyword evidence="3" id="KW-0472">Membrane</keyword>
<dbReference type="RefSeq" id="WP_120355334.1">
    <property type="nucleotide sequence ID" value="NZ_RAQO01000006.1"/>
</dbReference>
<accession>A0A420EBP4</accession>
<name>A0A420EBP4_9ALTE</name>
<dbReference type="InterPro" id="IPR009948">
    <property type="entry name" value="Syd"/>
</dbReference>
<keyword evidence="5" id="KW-1185">Reference proteome</keyword>
<dbReference type="GO" id="GO:0009898">
    <property type="term" value="C:cytoplasmic side of plasma membrane"/>
    <property type="evidence" value="ECO:0007669"/>
    <property type="project" value="InterPro"/>
</dbReference>
<keyword evidence="2" id="KW-0997">Cell inner membrane</keyword>
<gene>
    <name evidence="4" type="ORF">DBZ36_12805</name>
</gene>